<reference evidence="5 6" key="1">
    <citation type="submission" date="2024-07" db="EMBL/GenBank/DDBJ databases">
        <authorList>
            <person name="Akdeniz Z."/>
        </authorList>
    </citation>
    <scope>NUCLEOTIDE SEQUENCE [LARGE SCALE GENOMIC DNA]</scope>
</reference>
<keyword evidence="1" id="KW-0805">Transcription regulation</keyword>
<evidence type="ECO:0000256" key="2">
    <source>
        <dbReference type="ARBA" id="ARBA00023163"/>
    </source>
</evidence>
<dbReference type="InterPro" id="IPR044841">
    <property type="entry name" value="LUX/BOA-like"/>
</dbReference>
<dbReference type="SUPFAM" id="SSF46689">
    <property type="entry name" value="Homeodomain-like"/>
    <property type="match status" value="1"/>
</dbReference>
<dbReference type="PANTHER" id="PTHR31442:SF29">
    <property type="entry name" value="HOMEODOMAIN-LIKE SUPERFAMILY PROTEIN"/>
    <property type="match status" value="1"/>
</dbReference>
<dbReference type="Gene3D" id="1.10.10.60">
    <property type="entry name" value="Homeodomain-like"/>
    <property type="match status" value="1"/>
</dbReference>
<feature type="compositionally biased region" description="Low complexity" evidence="4">
    <location>
        <begin position="48"/>
        <end position="62"/>
    </location>
</feature>
<dbReference type="EMBL" id="CAXDID020000019">
    <property type="protein sequence ID" value="CAL5985962.1"/>
    <property type="molecule type" value="Genomic_DNA"/>
</dbReference>
<keyword evidence="2" id="KW-0804">Transcription</keyword>
<protein>
    <submittedName>
        <fullName evidence="5">Uncharacterized protein</fullName>
    </submittedName>
</protein>
<proteinExistence type="predicted"/>
<evidence type="ECO:0000313" key="5">
    <source>
        <dbReference type="EMBL" id="CAL5985962.1"/>
    </source>
</evidence>
<comment type="caution">
    <text evidence="5">The sequence shown here is derived from an EMBL/GenBank/DDBJ whole genome shotgun (WGS) entry which is preliminary data.</text>
</comment>
<keyword evidence="6" id="KW-1185">Reference proteome</keyword>
<gene>
    <name evidence="5" type="ORF">HINF_LOCUS9186</name>
</gene>
<sequence>MSLLIQDALFEEFDDEFNIFNNSSSASSSIPLIPLNSPLIHKQSTLSSIQSSNNNTNNNNNSVLKPKKRKTPNKKFVWAPETHFKFVRLVAVLGLKTVKPKQLFCYLNQFGLSCEQIGSHLQKYKLKIQCIYQLVGFEEFENWMHAEEYASEICQKWAEKGFNGYTVEEIRRIAGM</sequence>
<evidence type="ECO:0000256" key="4">
    <source>
        <dbReference type="SAM" id="MobiDB-lite"/>
    </source>
</evidence>
<dbReference type="Proteomes" id="UP001642409">
    <property type="component" value="Unassembled WGS sequence"/>
</dbReference>
<evidence type="ECO:0000256" key="3">
    <source>
        <dbReference type="ARBA" id="ARBA00023242"/>
    </source>
</evidence>
<dbReference type="NCBIfam" id="TIGR01557">
    <property type="entry name" value="myb_SHAQKYF"/>
    <property type="match status" value="1"/>
</dbReference>
<evidence type="ECO:0000256" key="1">
    <source>
        <dbReference type="ARBA" id="ARBA00023015"/>
    </source>
</evidence>
<accession>A0ABP1H4K9</accession>
<keyword evidence="3" id="KW-0539">Nucleus</keyword>
<dbReference type="InterPro" id="IPR009057">
    <property type="entry name" value="Homeodomain-like_sf"/>
</dbReference>
<evidence type="ECO:0000313" key="6">
    <source>
        <dbReference type="Proteomes" id="UP001642409"/>
    </source>
</evidence>
<organism evidence="5 6">
    <name type="scientific">Hexamita inflata</name>
    <dbReference type="NCBI Taxonomy" id="28002"/>
    <lineage>
        <taxon>Eukaryota</taxon>
        <taxon>Metamonada</taxon>
        <taxon>Diplomonadida</taxon>
        <taxon>Hexamitidae</taxon>
        <taxon>Hexamitinae</taxon>
        <taxon>Hexamita</taxon>
    </lineage>
</organism>
<name>A0ABP1H4K9_9EUKA</name>
<feature type="region of interest" description="Disordered" evidence="4">
    <location>
        <begin position="48"/>
        <end position="71"/>
    </location>
</feature>
<dbReference type="InterPro" id="IPR006447">
    <property type="entry name" value="Myb_dom_plants"/>
</dbReference>
<dbReference type="PANTHER" id="PTHR31442">
    <property type="entry name" value="HOMEODOMAIN-LIKE SUPERFAMILY PROTEIN-RELATED"/>
    <property type="match status" value="1"/>
</dbReference>